<evidence type="ECO:0000313" key="5">
    <source>
        <dbReference type="EMBL" id="EAU92381.1"/>
    </source>
</evidence>
<dbReference type="GeneID" id="6005850"/>
<keyword evidence="1" id="KW-0507">mRNA processing</keyword>
<dbReference type="AlphaFoldDB" id="A8N3S9"/>
<evidence type="ECO:0000313" key="6">
    <source>
        <dbReference type="Proteomes" id="UP000001861"/>
    </source>
</evidence>
<dbReference type="EMBL" id="AACS02000001">
    <property type="protein sequence ID" value="EAU92381.1"/>
    <property type="molecule type" value="Genomic_DNA"/>
</dbReference>
<keyword evidence="2" id="KW-0863">Zinc-finger</keyword>
<dbReference type="VEuPathDB" id="FungiDB:CC1G_00600"/>
<organism evidence="5 6">
    <name type="scientific">Coprinopsis cinerea (strain Okayama-7 / 130 / ATCC MYA-4618 / FGSC 9003)</name>
    <name type="common">Inky cap fungus</name>
    <name type="synonym">Hormographiella aspergillata</name>
    <dbReference type="NCBI Taxonomy" id="240176"/>
    <lineage>
        <taxon>Eukaryota</taxon>
        <taxon>Fungi</taxon>
        <taxon>Dikarya</taxon>
        <taxon>Basidiomycota</taxon>
        <taxon>Agaricomycotina</taxon>
        <taxon>Agaricomycetes</taxon>
        <taxon>Agaricomycetidae</taxon>
        <taxon>Agaricales</taxon>
        <taxon>Agaricineae</taxon>
        <taxon>Psathyrellaceae</taxon>
        <taxon>Coprinopsis</taxon>
    </lineage>
</organism>
<protein>
    <recommendedName>
        <fullName evidence="4">CCHC-type domain-containing protein</fullName>
    </recommendedName>
</protein>
<proteinExistence type="predicted"/>
<feature type="region of interest" description="Disordered" evidence="3">
    <location>
        <begin position="633"/>
        <end position="662"/>
    </location>
</feature>
<dbReference type="GO" id="GO:0003676">
    <property type="term" value="F:nucleic acid binding"/>
    <property type="evidence" value="ECO:0007669"/>
    <property type="project" value="InterPro"/>
</dbReference>
<dbReference type="InterPro" id="IPR001878">
    <property type="entry name" value="Znf_CCHC"/>
</dbReference>
<dbReference type="InParanoid" id="A8N3S9"/>
<feature type="region of interest" description="Disordered" evidence="3">
    <location>
        <begin position="129"/>
        <end position="161"/>
    </location>
</feature>
<feature type="region of interest" description="Disordered" evidence="3">
    <location>
        <begin position="279"/>
        <end position="304"/>
    </location>
</feature>
<dbReference type="Pfam" id="PF00098">
    <property type="entry name" value="zf-CCHC"/>
    <property type="match status" value="1"/>
</dbReference>
<name>A8N3S9_COPC7</name>
<evidence type="ECO:0000256" key="3">
    <source>
        <dbReference type="SAM" id="MobiDB-lite"/>
    </source>
</evidence>
<evidence type="ECO:0000259" key="4">
    <source>
        <dbReference type="PROSITE" id="PS50158"/>
    </source>
</evidence>
<gene>
    <name evidence="5" type="ORF">CC1G_00600</name>
</gene>
<dbReference type="InterPro" id="IPR036875">
    <property type="entry name" value="Znf_CCHC_sf"/>
</dbReference>
<feature type="compositionally biased region" description="Polar residues" evidence="3">
    <location>
        <begin position="24"/>
        <end position="62"/>
    </location>
</feature>
<dbReference type="PROSITE" id="PS50158">
    <property type="entry name" value="ZF_CCHC"/>
    <property type="match status" value="1"/>
</dbReference>
<dbReference type="Proteomes" id="UP000001861">
    <property type="component" value="Unassembled WGS sequence"/>
</dbReference>
<feature type="region of interest" description="Disordered" evidence="3">
    <location>
        <begin position="1"/>
        <end position="90"/>
    </location>
</feature>
<accession>A8N3S9</accession>
<keyword evidence="2" id="KW-0479">Metal-binding</keyword>
<dbReference type="GO" id="GO:0006397">
    <property type="term" value="P:mRNA processing"/>
    <property type="evidence" value="ECO:0007669"/>
    <property type="project" value="UniProtKB-KW"/>
</dbReference>
<evidence type="ECO:0000256" key="1">
    <source>
        <dbReference type="ARBA" id="ARBA00022664"/>
    </source>
</evidence>
<feature type="domain" description="CCHC-type" evidence="4">
    <location>
        <begin position="619"/>
        <end position="634"/>
    </location>
</feature>
<feature type="compositionally biased region" description="Polar residues" evidence="3">
    <location>
        <begin position="131"/>
        <end position="161"/>
    </location>
</feature>
<dbReference type="GO" id="GO:0008270">
    <property type="term" value="F:zinc ion binding"/>
    <property type="evidence" value="ECO:0007669"/>
    <property type="project" value="UniProtKB-KW"/>
</dbReference>
<keyword evidence="2" id="KW-0862">Zinc</keyword>
<comment type="caution">
    <text evidence="5">The sequence shown here is derived from an EMBL/GenBank/DDBJ whole genome shotgun (WGS) entry which is preliminary data.</text>
</comment>
<dbReference type="SUPFAM" id="SSF57756">
    <property type="entry name" value="Retrovirus zinc finger-like domains"/>
    <property type="match status" value="1"/>
</dbReference>
<dbReference type="KEGG" id="cci:CC1G_00600"/>
<dbReference type="SMART" id="SM00343">
    <property type="entry name" value="ZnF_C2HC"/>
    <property type="match status" value="1"/>
</dbReference>
<keyword evidence="6" id="KW-1185">Reference proteome</keyword>
<evidence type="ECO:0000256" key="2">
    <source>
        <dbReference type="PROSITE-ProRule" id="PRU00047"/>
    </source>
</evidence>
<sequence>MSEPPGDLGGNPNQNAQGVHEHQASANNDAANPATTSVPGHPTVNSGNAQQPIQQPTVQSSRSLPYLPSGFGSGSGSGRGQPQLQVYPTPSIPGAPLFSYVPRFNQSFDEYQASLSANQQIPSIPSAISVPLNSQASPQQQDRNTTVRGTPTGSGTPAQQNVALTSGHSAEVQQYLEACQLLGNMLGYIPQDVIQRAPPEAMALLQQPVAQPTGQQEPAPVVQQAQQSMGSSHSAQQANLAGVQLHQPVPQQYHGYRMPTSASEPVIQTVHTEYQGNTYTGRTRVPHRTGGSPKGPRPHHSISRWQQPFSYKNSLLELARDTTAKDFNIFRVAFSMIRKGSFVSFSHITSLEKKAQWLDWIGGIKHILMGQNLLGWILEDDEVLDTTPPWSMPVYPIDKPREHMTTDDHDFNGVWWLIDSYVKYYLLGPLTSQVRSTLDHEILRRNIRQLTSRDVYSILRSEYGTIDYNQGRALWLRAEAMECGSNVATYVRNYEKLIDEVRRSSFDGLTPHIAISNMMRRLPDSLRYLTDNWRMKTVKGWIVGHNDWAEFLRWKKDILSAYEGHVAEQYASRVSGGVRSAQRATVLNQPRPATNPSSNRPTPVSNLANAKTRQAAVICYNCQKPGHTKANCPEPGGDLSGKQQSAKGYLAADGGDVAKSGH</sequence>
<dbReference type="Gene3D" id="4.10.60.10">
    <property type="entry name" value="Zinc finger, CCHC-type"/>
    <property type="match status" value="1"/>
</dbReference>
<dbReference type="OrthoDB" id="3243429at2759"/>
<reference evidence="5 6" key="1">
    <citation type="journal article" date="2010" name="Proc. Natl. Acad. Sci. U.S.A.">
        <title>Insights into evolution of multicellular fungi from the assembled chromosomes of the mushroom Coprinopsis cinerea (Coprinus cinereus).</title>
        <authorList>
            <person name="Stajich J.E."/>
            <person name="Wilke S.K."/>
            <person name="Ahren D."/>
            <person name="Au C.H."/>
            <person name="Birren B.W."/>
            <person name="Borodovsky M."/>
            <person name="Burns C."/>
            <person name="Canback B."/>
            <person name="Casselton L.A."/>
            <person name="Cheng C.K."/>
            <person name="Deng J."/>
            <person name="Dietrich F.S."/>
            <person name="Fargo D.C."/>
            <person name="Farman M.L."/>
            <person name="Gathman A.C."/>
            <person name="Goldberg J."/>
            <person name="Guigo R."/>
            <person name="Hoegger P.J."/>
            <person name="Hooker J.B."/>
            <person name="Huggins A."/>
            <person name="James T.Y."/>
            <person name="Kamada T."/>
            <person name="Kilaru S."/>
            <person name="Kodira C."/>
            <person name="Kues U."/>
            <person name="Kupfer D."/>
            <person name="Kwan H.S."/>
            <person name="Lomsadze A."/>
            <person name="Li W."/>
            <person name="Lilly W.W."/>
            <person name="Ma L.J."/>
            <person name="Mackey A.J."/>
            <person name="Manning G."/>
            <person name="Martin F."/>
            <person name="Muraguchi H."/>
            <person name="Natvig D.O."/>
            <person name="Palmerini H."/>
            <person name="Ramesh M.A."/>
            <person name="Rehmeyer C.J."/>
            <person name="Roe B.A."/>
            <person name="Shenoy N."/>
            <person name="Stanke M."/>
            <person name="Ter-Hovhannisyan V."/>
            <person name="Tunlid A."/>
            <person name="Velagapudi R."/>
            <person name="Vision T.J."/>
            <person name="Zeng Q."/>
            <person name="Zolan M.E."/>
            <person name="Pukkila P.J."/>
        </authorList>
    </citation>
    <scope>NUCLEOTIDE SEQUENCE [LARGE SCALE GENOMIC DNA]</scope>
    <source>
        <strain evidence="6">Okayama-7 / 130 / ATCC MYA-4618 / FGSC 9003</strain>
    </source>
</reference>
<dbReference type="RefSeq" id="XP_001829421.1">
    <property type="nucleotide sequence ID" value="XM_001829369.1"/>
</dbReference>